<keyword evidence="1" id="KW-1133">Transmembrane helix</keyword>
<sequence>MLKKLLNTHVGRTAVLSALGSLALCFFPVIMSGILVLVTGAFVSRVLQSIFRLGIQKGPINNIFPYWNMKKYESLFSNLSKHLVSCIIPDTGSLAEKLYMNSIKRIESAIEVNELEISYILGTRKISFEQYHSFSMLGINNLSKFSIGFKILDFYTRNKIASASAYGVMDKYDKGAVLEKILITTNDHQEIILYGDIIPRKDQGGTIDAEHWTSRSLN</sequence>
<dbReference type="AlphaFoldDB" id="A0A899FRP3"/>
<name>A0A899FRP3_9ASCO</name>
<dbReference type="EMBL" id="CP054533">
    <property type="protein sequence ID" value="QSL64451.1"/>
    <property type="molecule type" value="Genomic_DNA"/>
</dbReference>
<keyword evidence="1" id="KW-0812">Transmembrane</keyword>
<evidence type="ECO:0000256" key="1">
    <source>
        <dbReference type="SAM" id="Phobius"/>
    </source>
</evidence>
<accession>A0A899FRP3</accession>
<reference evidence="2" key="1">
    <citation type="submission" date="2020-06" db="EMBL/GenBank/DDBJ databases">
        <title>Genomes of multiple members of Pneumocystis genus reveal paths to human pathogen Pneumocystis jirovecii.</title>
        <authorList>
            <person name="Cisse O.H."/>
            <person name="Ma L."/>
            <person name="Dekker J."/>
            <person name="Khil P."/>
            <person name="Jo J."/>
            <person name="Brenchley J."/>
            <person name="Blair R."/>
            <person name="Pahar B."/>
            <person name="Chabe M."/>
            <person name="Van Rompay K.A."/>
            <person name="Keesler R."/>
            <person name="Sukura A."/>
            <person name="Hirsch V."/>
            <person name="Kutty G."/>
            <person name="Liu Y."/>
            <person name="Peng L."/>
            <person name="Chen J."/>
            <person name="Song J."/>
            <person name="Weissenbacher-Lang C."/>
            <person name="Xu J."/>
            <person name="Upham N.S."/>
            <person name="Stajich J.E."/>
            <person name="Cuomo C.A."/>
            <person name="Cushion M.T."/>
            <person name="Kovacs J.A."/>
        </authorList>
    </citation>
    <scope>NUCLEOTIDE SEQUENCE</scope>
    <source>
        <strain evidence="2">2A</strain>
    </source>
</reference>
<organism evidence="2 3">
    <name type="scientific">Pneumocystis wakefieldiae</name>
    <dbReference type="NCBI Taxonomy" id="38082"/>
    <lineage>
        <taxon>Eukaryota</taxon>
        <taxon>Fungi</taxon>
        <taxon>Dikarya</taxon>
        <taxon>Ascomycota</taxon>
        <taxon>Taphrinomycotina</taxon>
        <taxon>Pneumocystomycetes</taxon>
        <taxon>Pneumocystaceae</taxon>
        <taxon>Pneumocystis</taxon>
    </lineage>
</organism>
<evidence type="ECO:0000313" key="2">
    <source>
        <dbReference type="EMBL" id="QSL64451.1"/>
    </source>
</evidence>
<dbReference type="OrthoDB" id="5371389at2759"/>
<evidence type="ECO:0000313" key="3">
    <source>
        <dbReference type="Proteomes" id="UP000663699"/>
    </source>
</evidence>
<gene>
    <name evidence="2" type="ORF">MERGE_001752</name>
</gene>
<protein>
    <submittedName>
        <fullName evidence="2">Uncharacterized protein</fullName>
    </submittedName>
</protein>
<keyword evidence="3" id="KW-1185">Reference proteome</keyword>
<keyword evidence="1" id="KW-0472">Membrane</keyword>
<dbReference type="Proteomes" id="UP000663699">
    <property type="component" value="Chromosome 2"/>
</dbReference>
<proteinExistence type="predicted"/>
<feature type="transmembrane region" description="Helical" evidence="1">
    <location>
        <begin position="20"/>
        <end position="43"/>
    </location>
</feature>